<evidence type="ECO:0000313" key="3">
    <source>
        <dbReference type="EMBL" id="ABX56758.1"/>
    </source>
</evidence>
<dbReference type="InterPro" id="IPR014862">
    <property type="entry name" value="TrwC"/>
</dbReference>
<dbReference type="NCBIfam" id="TIGR02686">
    <property type="entry name" value="relax_trwC"/>
    <property type="match status" value="1"/>
</dbReference>
<sequence length="612" mass="67183">MSKGYTFMMSIAQVRSAGSAAGYYSDRDNYYVLGSLEERWAGKGAEQLGLQGAVDKEVFTRVLEGRLPDGADLSRQQDGGNKHRPGYDLTFSAPKSVSLMAMLAGDKRLTEAHNQAVDIAVRQVEALASTRVMTDGQSETVLTGNLVMALFNHDTSRDQEPQLHTHAVVANVTQHDGEWKTLSSDKVGKTGFIENVYANQIAFGKIYRAVLKEKVEALGYETEVVGKHGMWEMPGVPVEAFSSRSQTIREAVGDDASLKSRDVAALDTRKSKQHVDPEVKMAEWMQTLKDTGFDISAYREAADRRAEIQAAQPVPSQEQPDIQQAVTQAIAGLSDRKVQFTYTDVLARTVGMLPPEAGVIEKARAGIDEAINREQLIPLDREKGLFTSGIHVLDELSVRALSSDIMKQNRVTVHPEKSVPRTGSYSDAVSVLARDRPSLAIISGQGGAAGQRERVAELTMMAREQTLIVTHLNEDRRVLNSMIQDALAKPSEQQVTVPVLTTANIRDGELRRLSTWENHQGALALVDNVYHRIAGISKEDGLITLQDADGNTRLISPREAAAEGVTLYNPETIRGGGGGGGPVRRLPLRWREPKGAGNRWPVLSRRMWRCRV</sequence>
<dbReference type="NCBIfam" id="NF041492">
    <property type="entry name" value="MobF"/>
    <property type="match status" value="1"/>
</dbReference>
<dbReference type="Pfam" id="PF08751">
    <property type="entry name" value="TrwC"/>
    <property type="match status" value="1"/>
</dbReference>
<accession>A9QNR8</accession>
<name>A9QNR8_SALET</name>
<keyword evidence="3" id="KW-0614">Plasmid</keyword>
<feature type="domain" description="TrwC relaxase" evidence="2">
    <location>
        <begin position="17"/>
        <end position="290"/>
    </location>
</feature>
<dbReference type="SUPFAM" id="SSF55464">
    <property type="entry name" value="Origin of replication-binding domain, RBD-like"/>
    <property type="match status" value="1"/>
</dbReference>
<dbReference type="EMBL" id="EU219534">
    <property type="protein sequence ID" value="ABX56758.1"/>
    <property type="molecule type" value="Genomic_DNA"/>
</dbReference>
<feature type="region of interest" description="Disordered" evidence="1">
    <location>
        <begin position="69"/>
        <end position="88"/>
    </location>
</feature>
<geneLocation type="plasmid" evidence="3">
    <name>pOU7519</name>
</geneLocation>
<dbReference type="Gene3D" id="6.10.250.110">
    <property type="match status" value="1"/>
</dbReference>
<organism evidence="3">
    <name type="scientific">Salmonella enterica subsp. enterica serovar Choleraesuis</name>
    <dbReference type="NCBI Taxonomy" id="119912"/>
    <lineage>
        <taxon>Bacteria</taxon>
        <taxon>Pseudomonadati</taxon>
        <taxon>Pseudomonadota</taxon>
        <taxon>Gammaproteobacteria</taxon>
        <taxon>Enterobacterales</taxon>
        <taxon>Enterobacteriaceae</taxon>
        <taxon>Salmonella</taxon>
    </lineage>
</organism>
<evidence type="ECO:0000256" key="1">
    <source>
        <dbReference type="SAM" id="MobiDB-lite"/>
    </source>
</evidence>
<proteinExistence type="predicted"/>
<gene>
    <name evidence="3" type="primary">traI</name>
    <name evidence="3" type="ORF">pOU7519_37</name>
</gene>
<dbReference type="InterPro" id="IPR014059">
    <property type="entry name" value="TraI/TrwC_relax"/>
</dbReference>
<dbReference type="AlphaFoldDB" id="A9QNR8"/>
<evidence type="ECO:0000259" key="2">
    <source>
        <dbReference type="Pfam" id="PF08751"/>
    </source>
</evidence>
<reference evidence="3" key="1">
    <citation type="submission" date="2007-10" db="EMBL/GenBank/DDBJ databases">
        <authorList>
            <person name="Fu Y.-M."/>
            <person name="Chu C.-S."/>
            <person name="Chen C.-L."/>
            <person name="Chiu C.-H."/>
        </authorList>
    </citation>
    <scope>NUCLEOTIDE SEQUENCE</scope>
    <source>
        <strain evidence="3">OU7519</strain>
        <plasmid evidence="3">pOU7519</plasmid>
    </source>
</reference>
<protein>
    <submittedName>
        <fullName evidence="3">TraI</fullName>
    </submittedName>
</protein>